<proteinExistence type="inferred from homology"/>
<feature type="domain" description="Rhodopsin" evidence="7">
    <location>
        <begin position="97"/>
        <end position="186"/>
    </location>
</feature>
<dbReference type="Pfam" id="PF20684">
    <property type="entry name" value="Fung_rhodopsin"/>
    <property type="match status" value="1"/>
</dbReference>
<evidence type="ECO:0000256" key="4">
    <source>
        <dbReference type="ARBA" id="ARBA00023136"/>
    </source>
</evidence>
<keyword evidence="2 6" id="KW-0812">Transmembrane</keyword>
<evidence type="ECO:0000313" key="8">
    <source>
        <dbReference type="EMBL" id="KAK2610084.1"/>
    </source>
</evidence>
<gene>
    <name evidence="8" type="ORF">N8I77_003541</name>
</gene>
<reference evidence="8" key="1">
    <citation type="submission" date="2023-06" db="EMBL/GenBank/DDBJ databases">
        <authorList>
            <person name="Noh H."/>
        </authorList>
    </citation>
    <scope>NUCLEOTIDE SEQUENCE</scope>
    <source>
        <strain evidence="8">DUCC20226</strain>
    </source>
</reference>
<sequence>MSFSVVNGSKRRASVITTPLIVVSVVFPVLAAVSIHLRLIAKRRGRQPFHADDWWIIATWFLTFPMSVLFWVFSASSGIDFYDIGNVQGTYDSLEVFILSIGLITVWCLIFTVLVITHSDPISASWHGGRMRYDMTAMGLAQVGSSIALDVVVLCFPLPIVFSWLLSARKKCMVFLMFWLGALSVTLNNTPHTPVTLAADITLAAVASPQSSAWFFSKRLFTDL</sequence>
<keyword evidence="4 6" id="KW-0472">Membrane</keyword>
<dbReference type="PANTHER" id="PTHR33048">
    <property type="entry name" value="PTH11-LIKE INTEGRAL MEMBRANE PROTEIN (AFU_ORTHOLOGUE AFUA_5G11245)"/>
    <property type="match status" value="1"/>
</dbReference>
<name>A0AAD9SK60_PHOAM</name>
<comment type="caution">
    <text evidence="8">The sequence shown here is derived from an EMBL/GenBank/DDBJ whole genome shotgun (WGS) entry which is preliminary data.</text>
</comment>
<dbReference type="EMBL" id="JAUJFL010000002">
    <property type="protein sequence ID" value="KAK2610084.1"/>
    <property type="molecule type" value="Genomic_DNA"/>
</dbReference>
<dbReference type="InterPro" id="IPR052337">
    <property type="entry name" value="SAT4-like"/>
</dbReference>
<evidence type="ECO:0000259" key="7">
    <source>
        <dbReference type="Pfam" id="PF20684"/>
    </source>
</evidence>
<feature type="transmembrane region" description="Helical" evidence="6">
    <location>
        <begin position="20"/>
        <end position="41"/>
    </location>
</feature>
<keyword evidence="9" id="KW-1185">Reference proteome</keyword>
<comment type="similarity">
    <text evidence="5">Belongs to the SAT4 family.</text>
</comment>
<evidence type="ECO:0000313" key="9">
    <source>
        <dbReference type="Proteomes" id="UP001265746"/>
    </source>
</evidence>
<dbReference type="PANTHER" id="PTHR33048:SF18">
    <property type="entry name" value="INTEGRAL MEMBRANE PROTEIN"/>
    <property type="match status" value="1"/>
</dbReference>
<comment type="subcellular location">
    <subcellularLocation>
        <location evidence="1">Membrane</location>
        <topology evidence="1">Multi-pass membrane protein</topology>
    </subcellularLocation>
</comment>
<dbReference type="InterPro" id="IPR049326">
    <property type="entry name" value="Rhodopsin_dom_fungi"/>
</dbReference>
<feature type="transmembrane region" description="Helical" evidence="6">
    <location>
        <begin position="53"/>
        <end position="76"/>
    </location>
</feature>
<evidence type="ECO:0000256" key="2">
    <source>
        <dbReference type="ARBA" id="ARBA00022692"/>
    </source>
</evidence>
<dbReference type="AlphaFoldDB" id="A0AAD9SK60"/>
<dbReference type="GO" id="GO:0016020">
    <property type="term" value="C:membrane"/>
    <property type="evidence" value="ECO:0007669"/>
    <property type="project" value="UniProtKB-SubCell"/>
</dbReference>
<keyword evidence="3 6" id="KW-1133">Transmembrane helix</keyword>
<protein>
    <recommendedName>
        <fullName evidence="7">Rhodopsin domain-containing protein</fullName>
    </recommendedName>
</protein>
<evidence type="ECO:0000256" key="5">
    <source>
        <dbReference type="ARBA" id="ARBA00038359"/>
    </source>
</evidence>
<evidence type="ECO:0000256" key="3">
    <source>
        <dbReference type="ARBA" id="ARBA00022989"/>
    </source>
</evidence>
<feature type="transmembrane region" description="Helical" evidence="6">
    <location>
        <begin position="137"/>
        <end position="166"/>
    </location>
</feature>
<evidence type="ECO:0000256" key="6">
    <source>
        <dbReference type="SAM" id="Phobius"/>
    </source>
</evidence>
<evidence type="ECO:0000256" key="1">
    <source>
        <dbReference type="ARBA" id="ARBA00004141"/>
    </source>
</evidence>
<organism evidence="8 9">
    <name type="scientific">Phomopsis amygdali</name>
    <name type="common">Fusicoccum amygdali</name>
    <dbReference type="NCBI Taxonomy" id="1214568"/>
    <lineage>
        <taxon>Eukaryota</taxon>
        <taxon>Fungi</taxon>
        <taxon>Dikarya</taxon>
        <taxon>Ascomycota</taxon>
        <taxon>Pezizomycotina</taxon>
        <taxon>Sordariomycetes</taxon>
        <taxon>Sordariomycetidae</taxon>
        <taxon>Diaporthales</taxon>
        <taxon>Diaporthaceae</taxon>
        <taxon>Diaporthe</taxon>
    </lineage>
</organism>
<dbReference type="Proteomes" id="UP001265746">
    <property type="component" value="Unassembled WGS sequence"/>
</dbReference>
<feature type="transmembrane region" description="Helical" evidence="6">
    <location>
        <begin position="96"/>
        <end position="116"/>
    </location>
</feature>
<accession>A0AAD9SK60</accession>